<dbReference type="Proteomes" id="UP001317963">
    <property type="component" value="Chromosome"/>
</dbReference>
<protein>
    <submittedName>
        <fullName evidence="7">ATP-binding cassette domain-containing protein</fullName>
    </submittedName>
</protein>
<dbReference type="InterPro" id="IPR027417">
    <property type="entry name" value="P-loop_NTPase"/>
</dbReference>
<evidence type="ECO:0000256" key="3">
    <source>
        <dbReference type="ARBA" id="ARBA00022840"/>
    </source>
</evidence>
<feature type="domain" description="ABC transporter" evidence="6">
    <location>
        <begin position="313"/>
        <end position="527"/>
    </location>
</feature>
<dbReference type="InterPro" id="IPR003593">
    <property type="entry name" value="AAA+_ATPase"/>
</dbReference>
<feature type="region of interest" description="Disordered" evidence="5">
    <location>
        <begin position="526"/>
        <end position="573"/>
    </location>
</feature>
<feature type="coiled-coil region" evidence="4">
    <location>
        <begin position="579"/>
        <end position="606"/>
    </location>
</feature>
<feature type="domain" description="ABC transporter" evidence="6">
    <location>
        <begin position="2"/>
        <end position="246"/>
    </location>
</feature>
<organism evidence="7 8">
    <name type="scientific">Candidatus Paraluminiphilus aquimaris</name>
    <dbReference type="NCBI Taxonomy" id="2518994"/>
    <lineage>
        <taxon>Bacteria</taxon>
        <taxon>Pseudomonadati</taxon>
        <taxon>Pseudomonadota</taxon>
        <taxon>Gammaproteobacteria</taxon>
        <taxon>Cellvibrionales</taxon>
        <taxon>Halieaceae</taxon>
        <taxon>Candidatus Paraluminiphilus</taxon>
    </lineage>
</organism>
<dbReference type="EMBL" id="CP036501">
    <property type="protein sequence ID" value="UZP74186.1"/>
    <property type="molecule type" value="Genomic_DNA"/>
</dbReference>
<dbReference type="SMART" id="SM00382">
    <property type="entry name" value="AAA"/>
    <property type="match status" value="2"/>
</dbReference>
<evidence type="ECO:0000256" key="4">
    <source>
        <dbReference type="SAM" id="Coils"/>
    </source>
</evidence>
<name>A0ABY6Q671_9GAMM</name>
<dbReference type="InterPro" id="IPR032781">
    <property type="entry name" value="ABC_tran_Xtn"/>
</dbReference>
<dbReference type="RefSeq" id="WP_279242996.1">
    <property type="nucleotide sequence ID" value="NZ_CP036501.1"/>
</dbReference>
<dbReference type="Pfam" id="PF12848">
    <property type="entry name" value="ABC_tran_Xtn"/>
    <property type="match status" value="1"/>
</dbReference>
<dbReference type="PROSITE" id="PS50893">
    <property type="entry name" value="ABC_TRANSPORTER_2"/>
    <property type="match status" value="2"/>
</dbReference>
<dbReference type="InterPro" id="IPR017871">
    <property type="entry name" value="ABC_transporter-like_CS"/>
</dbReference>
<keyword evidence="2" id="KW-0547">Nucleotide-binding</keyword>
<evidence type="ECO:0000256" key="1">
    <source>
        <dbReference type="ARBA" id="ARBA00022737"/>
    </source>
</evidence>
<proteinExistence type="predicted"/>
<dbReference type="PROSITE" id="PS00211">
    <property type="entry name" value="ABC_TRANSPORTER_1"/>
    <property type="match status" value="2"/>
</dbReference>
<dbReference type="SUPFAM" id="SSF52540">
    <property type="entry name" value="P-loop containing nucleoside triphosphate hydrolases"/>
    <property type="match status" value="2"/>
</dbReference>
<feature type="compositionally biased region" description="Basic and acidic residues" evidence="5">
    <location>
        <begin position="557"/>
        <end position="569"/>
    </location>
</feature>
<evidence type="ECO:0000256" key="5">
    <source>
        <dbReference type="SAM" id="MobiDB-lite"/>
    </source>
</evidence>
<dbReference type="CDD" id="cd03221">
    <property type="entry name" value="ABCF_EF-3"/>
    <property type="match status" value="2"/>
</dbReference>
<evidence type="ECO:0000313" key="7">
    <source>
        <dbReference type="EMBL" id="UZP74186.1"/>
    </source>
</evidence>
<sequence>MIILDDITLRRGPKLLIEGGSATLQPGQKLALIGANGTGKSSLFAMLMGALAADSGTIRGMAGLRLAHMAQELEASTATALNFVMAGDAAVFALVQSIAKAERDEDFEHAASLYQDLDALDGYDAQRRAEQLLLGLGFSSSELSNAVTDFSGGWRVRLNLARALMTPSDVLLLDEPTNHLDLDTMLWLEQWLLRYEGTLLMISHDRDFIDAICDRTLSLEGQGLVTYRGGYSAYEKQRAERMAQQRAQFARQQREIAHIEDFVRRFRAKATKAKQAQSRLKALERMETLAPAHADSPFYFQFPEPGKTSDPLLSVDELTLGYGEEAVLERVSFSLHPGDRIGLLGKNGAGKSTLLKGLMGALQAKSGRRVTGAHLRIGYFDQQQLDVLDLDASPLLHLQRLSPNAREQTIFDFLGGFNFKGDRAKEIIRPFSGGEKARLALAMVVWQDPNVLILDEPTNHLDLEMRHALAMALQGYTGAIVLVSHDRHLLRHVVESLWLVEGGSVTEYPDDLPTYEKWVLAGDKTSKQSGAGEAKSATPKPGATNKAAPSSTSAGDLAREKGVKGKELRQSGAEQRVRLKPLRQALQKTEKQLERLQNELAKLQEALADPALYEADQRDRLAAIVKDEGALKAEVEGVEEQWMEQQQALEDAS</sequence>
<dbReference type="PANTHER" id="PTHR19211">
    <property type="entry name" value="ATP-BINDING TRANSPORT PROTEIN-RELATED"/>
    <property type="match status" value="1"/>
</dbReference>
<accession>A0ABY6Q671</accession>
<evidence type="ECO:0000313" key="8">
    <source>
        <dbReference type="Proteomes" id="UP001317963"/>
    </source>
</evidence>
<evidence type="ECO:0000256" key="2">
    <source>
        <dbReference type="ARBA" id="ARBA00022741"/>
    </source>
</evidence>
<evidence type="ECO:0000259" key="6">
    <source>
        <dbReference type="PROSITE" id="PS50893"/>
    </source>
</evidence>
<dbReference type="InterPro" id="IPR003439">
    <property type="entry name" value="ABC_transporter-like_ATP-bd"/>
</dbReference>
<dbReference type="Gene3D" id="3.40.50.300">
    <property type="entry name" value="P-loop containing nucleotide triphosphate hydrolases"/>
    <property type="match status" value="2"/>
</dbReference>
<dbReference type="InterPro" id="IPR050611">
    <property type="entry name" value="ABCF"/>
</dbReference>
<keyword evidence="8" id="KW-1185">Reference proteome</keyword>
<keyword evidence="4" id="KW-0175">Coiled coil</keyword>
<dbReference type="PANTHER" id="PTHR19211:SF14">
    <property type="entry name" value="ATP-BINDING CASSETTE SUB-FAMILY F MEMBER 1"/>
    <property type="match status" value="1"/>
</dbReference>
<keyword evidence="1" id="KW-0677">Repeat</keyword>
<dbReference type="GO" id="GO:0005524">
    <property type="term" value="F:ATP binding"/>
    <property type="evidence" value="ECO:0007669"/>
    <property type="project" value="UniProtKB-KW"/>
</dbReference>
<keyword evidence="3 7" id="KW-0067">ATP-binding</keyword>
<dbReference type="Pfam" id="PF00005">
    <property type="entry name" value="ABC_tran"/>
    <property type="match status" value="2"/>
</dbReference>
<gene>
    <name evidence="7" type="ORF">E0F26_05265</name>
</gene>
<reference evidence="7 8" key="1">
    <citation type="submission" date="2019-02" db="EMBL/GenBank/DDBJ databases">
        <title>Halieaceae_genomes.</title>
        <authorList>
            <person name="Li S.-H."/>
        </authorList>
    </citation>
    <scope>NUCLEOTIDE SEQUENCE [LARGE SCALE GENOMIC DNA]</scope>
    <source>
        <strain evidence="7 8">JH123</strain>
    </source>
</reference>